<dbReference type="Proteomes" id="UP000323506">
    <property type="component" value="Chromosome A12"/>
</dbReference>
<sequence>MVLFPTAVLLPYFSELHHLKAWFALFEDVLKGFAALKPRNPHLYFDYCEASKDSKVNTKHFCSHRFYVDLEAYREASYSWGGRS</sequence>
<dbReference type="EMBL" id="CM017699">
    <property type="protein sequence ID" value="TYG89630.1"/>
    <property type="molecule type" value="Genomic_DNA"/>
</dbReference>
<protein>
    <submittedName>
        <fullName evidence="1">Uncharacterized protein</fullName>
    </submittedName>
</protein>
<reference evidence="1 2" key="1">
    <citation type="submission" date="2019-06" db="EMBL/GenBank/DDBJ databases">
        <title>WGS assembly of Gossypium darwinii.</title>
        <authorList>
            <person name="Chen Z.J."/>
            <person name="Sreedasyam A."/>
            <person name="Ando A."/>
            <person name="Song Q."/>
            <person name="De L."/>
            <person name="Hulse-Kemp A."/>
            <person name="Ding M."/>
            <person name="Ye W."/>
            <person name="Kirkbride R."/>
            <person name="Jenkins J."/>
            <person name="Plott C."/>
            <person name="Lovell J."/>
            <person name="Lin Y.-M."/>
            <person name="Vaughn R."/>
            <person name="Liu B."/>
            <person name="Li W."/>
            <person name="Simpson S."/>
            <person name="Scheffler B."/>
            <person name="Saski C."/>
            <person name="Grover C."/>
            <person name="Hu G."/>
            <person name="Conover J."/>
            <person name="Carlson J."/>
            <person name="Shu S."/>
            <person name="Boston L."/>
            <person name="Williams M."/>
            <person name="Peterson D."/>
            <person name="Mcgee K."/>
            <person name="Jones D."/>
            <person name="Wendel J."/>
            <person name="Stelly D."/>
            <person name="Grimwood J."/>
            <person name="Schmutz J."/>
        </authorList>
    </citation>
    <scope>NUCLEOTIDE SEQUENCE [LARGE SCALE GENOMIC DNA]</scope>
    <source>
        <strain evidence="1">1808015.09</strain>
    </source>
</reference>
<evidence type="ECO:0000313" key="2">
    <source>
        <dbReference type="Proteomes" id="UP000323506"/>
    </source>
</evidence>
<dbReference type="AlphaFoldDB" id="A0A5D2E8M9"/>
<organism evidence="1 2">
    <name type="scientific">Gossypium darwinii</name>
    <name type="common">Darwin's cotton</name>
    <name type="synonym">Gossypium barbadense var. darwinii</name>
    <dbReference type="NCBI Taxonomy" id="34276"/>
    <lineage>
        <taxon>Eukaryota</taxon>
        <taxon>Viridiplantae</taxon>
        <taxon>Streptophyta</taxon>
        <taxon>Embryophyta</taxon>
        <taxon>Tracheophyta</taxon>
        <taxon>Spermatophyta</taxon>
        <taxon>Magnoliopsida</taxon>
        <taxon>eudicotyledons</taxon>
        <taxon>Gunneridae</taxon>
        <taxon>Pentapetalae</taxon>
        <taxon>rosids</taxon>
        <taxon>malvids</taxon>
        <taxon>Malvales</taxon>
        <taxon>Malvaceae</taxon>
        <taxon>Malvoideae</taxon>
        <taxon>Gossypium</taxon>
    </lineage>
</organism>
<accession>A0A5D2E8M9</accession>
<gene>
    <name evidence="1" type="ORF">ES288_A12G115000v1</name>
</gene>
<keyword evidence="2" id="KW-1185">Reference proteome</keyword>
<evidence type="ECO:0000313" key="1">
    <source>
        <dbReference type="EMBL" id="TYG89630.1"/>
    </source>
</evidence>
<proteinExistence type="predicted"/>
<name>A0A5D2E8M9_GOSDA</name>